<dbReference type="InterPro" id="IPR001412">
    <property type="entry name" value="aa-tRNA-synth_I_CS"/>
</dbReference>
<dbReference type="PRINTS" id="PR01038">
    <property type="entry name" value="TRNASYNTHARG"/>
</dbReference>
<dbReference type="GO" id="GO:0005737">
    <property type="term" value="C:cytoplasm"/>
    <property type="evidence" value="ECO:0007669"/>
    <property type="project" value="UniProtKB-SubCell"/>
</dbReference>
<evidence type="ECO:0000313" key="14">
    <source>
        <dbReference type="EMBL" id="GEJ57204.1"/>
    </source>
</evidence>
<protein>
    <recommendedName>
        <fullName evidence="9">Arginine--tRNA ligase</fullName>
        <ecNumber evidence="9">6.1.1.19</ecNumber>
    </recommendedName>
    <alternativeName>
        <fullName evidence="9">Arginyl-tRNA synthetase</fullName>
        <shortName evidence="9">ArgRS</shortName>
    </alternativeName>
</protein>
<evidence type="ECO:0000256" key="9">
    <source>
        <dbReference type="HAMAP-Rule" id="MF_00123"/>
    </source>
</evidence>
<comment type="subcellular location">
    <subcellularLocation>
        <location evidence="9">Cytoplasm</location>
    </subcellularLocation>
</comment>
<dbReference type="Pfam" id="PF05746">
    <property type="entry name" value="DALR_1"/>
    <property type="match status" value="1"/>
</dbReference>
<feature type="short sequence motif" description="'HIGH' region" evidence="9">
    <location>
        <begin position="131"/>
        <end position="141"/>
    </location>
</feature>
<dbReference type="PANTHER" id="PTHR11956">
    <property type="entry name" value="ARGINYL-TRNA SYNTHETASE"/>
    <property type="match status" value="1"/>
</dbReference>
<evidence type="ECO:0000256" key="10">
    <source>
        <dbReference type="RuleBase" id="RU363038"/>
    </source>
</evidence>
<feature type="domain" description="DALR anticodon binding" evidence="12">
    <location>
        <begin position="461"/>
        <end position="586"/>
    </location>
</feature>
<keyword evidence="3 9" id="KW-0436">Ligase</keyword>
<dbReference type="PROSITE" id="PS00178">
    <property type="entry name" value="AA_TRNA_LIGASE_I"/>
    <property type="match status" value="1"/>
</dbReference>
<dbReference type="InterPro" id="IPR009080">
    <property type="entry name" value="tRNAsynth_Ia_anticodon-bd"/>
</dbReference>
<dbReference type="GO" id="GO:0004814">
    <property type="term" value="F:arginine-tRNA ligase activity"/>
    <property type="evidence" value="ECO:0007669"/>
    <property type="project" value="UniProtKB-UniRule"/>
</dbReference>
<dbReference type="GO" id="GO:0005524">
    <property type="term" value="F:ATP binding"/>
    <property type="evidence" value="ECO:0007669"/>
    <property type="project" value="UniProtKB-UniRule"/>
</dbReference>
<keyword evidence="6 9" id="KW-0648">Protein biosynthesis</keyword>
<evidence type="ECO:0000256" key="8">
    <source>
        <dbReference type="ARBA" id="ARBA00049339"/>
    </source>
</evidence>
<dbReference type="InterPro" id="IPR036695">
    <property type="entry name" value="Arg-tRNA-synth_N_sf"/>
</dbReference>
<keyword evidence="4 9" id="KW-0547">Nucleotide-binding</keyword>
<dbReference type="AlphaFoldDB" id="A0A7I9VLB0"/>
<feature type="domain" description="Arginyl tRNA synthetase N-terminal" evidence="13">
    <location>
        <begin position="4"/>
        <end position="94"/>
    </location>
</feature>
<sequence>MIRDHVIALFEKALARGAAEGRWPALAGGFTVEPPRDPKHGDFAVNAAMVLAKPAQKPPRELAQALVEVVREIDAAGDVASMEVAGPGFVNVRLAPDLWYRALGEVERQGAAFGRTSVGKGKKVIVEYVSANPTGPMHVGHGRNAVTGDGVARLLQWSGHEVTREYYVNDYGAQVQTLARSVHLRYQQLLGRAVEMPPKSYPGEYVIDVARALKEEHGARFLDAPEADWLALFRDRAVAHVLELIRGDLAVLDITFDVWSSEKALYASGDVERFLAQLEAKGLVYVGKLPPPKSKKGAPPPPPQPDEEGVSVSDDLTLFRSSQFGDEVDRPVKKSDGTPTYFCADIAYHWQKRQRAEALVDVLGADHGGYVPRLQAALQALGYDRKDLHVVLIQMVNLTRGGEAVKMSKRAGTVVSLREVVEEVGADATRFLFFTRRADAQLDFDLELAKQQTLDNPVFYVQYGHARLASILRKAAEAGLPPPAFDLAAARALVLPEEQDLLRRIVSFPDVLAGAAVAYEPHRVAYWLHETIAAFHAYYTGGKKSGERVIGPDPVKTAARLYLCSALKQALANGLSALGVSAPERMESRDLAEE</sequence>
<dbReference type="Gene3D" id="1.10.730.10">
    <property type="entry name" value="Isoleucyl-tRNA Synthetase, Domain 1"/>
    <property type="match status" value="1"/>
</dbReference>
<dbReference type="Pfam" id="PF00750">
    <property type="entry name" value="tRNA-synt_1d"/>
    <property type="match status" value="2"/>
</dbReference>
<proteinExistence type="inferred from homology"/>
<keyword evidence="2 9" id="KW-0963">Cytoplasm</keyword>
<dbReference type="SUPFAM" id="SSF47323">
    <property type="entry name" value="Anticodon-binding domain of a subclass of class I aminoacyl-tRNA synthetases"/>
    <property type="match status" value="1"/>
</dbReference>
<comment type="caution">
    <text evidence="14">The sequence shown here is derived from an EMBL/GenBank/DDBJ whole genome shotgun (WGS) entry which is preliminary data.</text>
</comment>
<feature type="region of interest" description="Disordered" evidence="11">
    <location>
        <begin position="289"/>
        <end position="311"/>
    </location>
</feature>
<dbReference type="InterPro" id="IPR035684">
    <property type="entry name" value="ArgRS_core"/>
</dbReference>
<name>A0A7I9VLB0_9BACT</name>
<dbReference type="HAMAP" id="MF_00123">
    <property type="entry name" value="Arg_tRNA_synth"/>
    <property type="match status" value="1"/>
</dbReference>
<dbReference type="EMBL" id="BJTG01000004">
    <property type="protein sequence ID" value="GEJ57204.1"/>
    <property type="molecule type" value="Genomic_DNA"/>
</dbReference>
<comment type="similarity">
    <text evidence="1 9 10">Belongs to the class-I aminoacyl-tRNA synthetase family.</text>
</comment>
<evidence type="ECO:0000256" key="7">
    <source>
        <dbReference type="ARBA" id="ARBA00023146"/>
    </source>
</evidence>
<dbReference type="EC" id="6.1.1.19" evidence="9"/>
<dbReference type="SUPFAM" id="SSF52374">
    <property type="entry name" value="Nucleotidylyl transferase"/>
    <property type="match status" value="1"/>
</dbReference>
<dbReference type="Pfam" id="PF03485">
    <property type="entry name" value="Arg_tRNA_synt_N"/>
    <property type="match status" value="1"/>
</dbReference>
<evidence type="ECO:0000259" key="12">
    <source>
        <dbReference type="SMART" id="SM00836"/>
    </source>
</evidence>
<comment type="subunit">
    <text evidence="9">Monomer.</text>
</comment>
<evidence type="ECO:0000256" key="11">
    <source>
        <dbReference type="SAM" id="MobiDB-lite"/>
    </source>
</evidence>
<evidence type="ECO:0000259" key="13">
    <source>
        <dbReference type="SMART" id="SM01016"/>
    </source>
</evidence>
<evidence type="ECO:0000256" key="5">
    <source>
        <dbReference type="ARBA" id="ARBA00022840"/>
    </source>
</evidence>
<keyword evidence="5 9" id="KW-0067">ATP-binding</keyword>
<dbReference type="SMART" id="SM00836">
    <property type="entry name" value="DALR_1"/>
    <property type="match status" value="1"/>
</dbReference>
<dbReference type="CDD" id="cd00671">
    <property type="entry name" value="ArgRS_core"/>
    <property type="match status" value="1"/>
</dbReference>
<evidence type="ECO:0000256" key="6">
    <source>
        <dbReference type="ARBA" id="ARBA00022917"/>
    </source>
</evidence>
<dbReference type="PANTHER" id="PTHR11956:SF5">
    <property type="entry name" value="ARGININE--TRNA LIGASE, CYTOPLASMIC"/>
    <property type="match status" value="1"/>
</dbReference>
<evidence type="ECO:0000256" key="2">
    <source>
        <dbReference type="ARBA" id="ARBA00022490"/>
    </source>
</evidence>
<evidence type="ECO:0000256" key="1">
    <source>
        <dbReference type="ARBA" id="ARBA00005594"/>
    </source>
</evidence>
<organism evidence="14 15">
    <name type="scientific">Anaeromyxobacter diazotrophicus</name>
    <dbReference type="NCBI Taxonomy" id="2590199"/>
    <lineage>
        <taxon>Bacteria</taxon>
        <taxon>Pseudomonadati</taxon>
        <taxon>Myxococcota</taxon>
        <taxon>Myxococcia</taxon>
        <taxon>Myxococcales</taxon>
        <taxon>Cystobacterineae</taxon>
        <taxon>Anaeromyxobacteraceae</taxon>
        <taxon>Anaeromyxobacter</taxon>
    </lineage>
</organism>
<evidence type="ECO:0000313" key="15">
    <source>
        <dbReference type="Proteomes" id="UP000503640"/>
    </source>
</evidence>
<evidence type="ECO:0000256" key="4">
    <source>
        <dbReference type="ARBA" id="ARBA00022741"/>
    </source>
</evidence>
<keyword evidence="15" id="KW-1185">Reference proteome</keyword>
<keyword evidence="7 9" id="KW-0030">Aminoacyl-tRNA synthetase</keyword>
<evidence type="ECO:0000256" key="3">
    <source>
        <dbReference type="ARBA" id="ARBA00022598"/>
    </source>
</evidence>
<dbReference type="InterPro" id="IPR005148">
    <property type="entry name" value="Arg-tRNA-synth_N"/>
</dbReference>
<dbReference type="Gene3D" id="3.30.1360.70">
    <property type="entry name" value="Arginyl tRNA synthetase N-terminal domain"/>
    <property type="match status" value="1"/>
</dbReference>
<dbReference type="GO" id="GO:0006420">
    <property type="term" value="P:arginyl-tRNA aminoacylation"/>
    <property type="evidence" value="ECO:0007669"/>
    <property type="project" value="UniProtKB-UniRule"/>
</dbReference>
<accession>A0A7I9VLB0</accession>
<comment type="catalytic activity">
    <reaction evidence="8 9">
        <text>tRNA(Arg) + L-arginine + ATP = L-arginyl-tRNA(Arg) + AMP + diphosphate</text>
        <dbReference type="Rhea" id="RHEA:20301"/>
        <dbReference type="Rhea" id="RHEA-COMP:9658"/>
        <dbReference type="Rhea" id="RHEA-COMP:9673"/>
        <dbReference type="ChEBI" id="CHEBI:30616"/>
        <dbReference type="ChEBI" id="CHEBI:32682"/>
        <dbReference type="ChEBI" id="CHEBI:33019"/>
        <dbReference type="ChEBI" id="CHEBI:78442"/>
        <dbReference type="ChEBI" id="CHEBI:78513"/>
        <dbReference type="ChEBI" id="CHEBI:456215"/>
        <dbReference type="EC" id="6.1.1.19"/>
    </reaction>
</comment>
<dbReference type="SUPFAM" id="SSF55190">
    <property type="entry name" value="Arginyl-tRNA synthetase (ArgRS), N-terminal 'additional' domain"/>
    <property type="match status" value="1"/>
</dbReference>
<gene>
    <name evidence="9 14" type="primary">argS</name>
    <name evidence="14" type="ORF">AMYX_19450</name>
</gene>
<dbReference type="InterPro" id="IPR001278">
    <property type="entry name" value="Arg-tRNA-ligase"/>
</dbReference>
<dbReference type="InterPro" id="IPR014729">
    <property type="entry name" value="Rossmann-like_a/b/a_fold"/>
</dbReference>
<reference evidence="15" key="1">
    <citation type="journal article" date="2020" name="Appl. Environ. Microbiol.">
        <title>Diazotrophic Anaeromyxobacter Isolates from Soils.</title>
        <authorList>
            <person name="Masuda Y."/>
            <person name="Yamanaka H."/>
            <person name="Xu Z.X."/>
            <person name="Shiratori Y."/>
            <person name="Aono T."/>
            <person name="Amachi S."/>
            <person name="Senoo K."/>
            <person name="Itoh H."/>
        </authorList>
    </citation>
    <scope>NUCLEOTIDE SEQUENCE [LARGE SCALE GENOMIC DNA]</scope>
    <source>
        <strain evidence="15">R267</strain>
    </source>
</reference>
<dbReference type="InterPro" id="IPR008909">
    <property type="entry name" value="DALR_anticod-bd"/>
</dbReference>
<dbReference type="SMART" id="SM01016">
    <property type="entry name" value="Arg_tRNA_synt_N"/>
    <property type="match status" value="1"/>
</dbReference>
<dbReference type="RefSeq" id="WP_176064680.1">
    <property type="nucleotide sequence ID" value="NZ_BJTG01000004.1"/>
</dbReference>
<dbReference type="Gene3D" id="3.40.50.620">
    <property type="entry name" value="HUPs"/>
    <property type="match status" value="1"/>
</dbReference>
<dbReference type="Proteomes" id="UP000503640">
    <property type="component" value="Unassembled WGS sequence"/>
</dbReference>